<keyword evidence="2 9" id="KW-0963">Cytoplasm</keyword>
<dbReference type="CDD" id="cd03350">
    <property type="entry name" value="LbH_THP_succinylT"/>
    <property type="match status" value="1"/>
</dbReference>
<evidence type="ECO:0000313" key="11">
    <source>
        <dbReference type="EMBL" id="TCV91870.1"/>
    </source>
</evidence>
<feature type="binding site" evidence="9">
    <location>
        <position position="144"/>
    </location>
    <ligand>
        <name>substrate</name>
    </ligand>
</feature>
<dbReference type="EMBL" id="SMCS01000009">
    <property type="protein sequence ID" value="TCV91870.1"/>
    <property type="molecule type" value="Genomic_DNA"/>
</dbReference>
<dbReference type="InterPro" id="IPR001451">
    <property type="entry name" value="Hexapep"/>
</dbReference>
<comment type="subcellular location">
    <subcellularLocation>
        <location evidence="9">Cytoplasm</location>
    </subcellularLocation>
</comment>
<organism evidence="11 12">
    <name type="scientific">Luteibacter rhizovicinus</name>
    <dbReference type="NCBI Taxonomy" id="242606"/>
    <lineage>
        <taxon>Bacteria</taxon>
        <taxon>Pseudomonadati</taxon>
        <taxon>Pseudomonadota</taxon>
        <taxon>Gammaproteobacteria</taxon>
        <taxon>Lysobacterales</taxon>
        <taxon>Rhodanobacteraceae</taxon>
        <taxon>Luteibacter</taxon>
    </lineage>
</organism>
<dbReference type="InterPro" id="IPR011004">
    <property type="entry name" value="Trimer_LpxA-like_sf"/>
</dbReference>
<dbReference type="GO" id="GO:0016779">
    <property type="term" value="F:nucleotidyltransferase activity"/>
    <property type="evidence" value="ECO:0007669"/>
    <property type="project" value="TreeGrafter"/>
</dbReference>
<dbReference type="NCBIfam" id="NF008808">
    <property type="entry name" value="PRK11830.1"/>
    <property type="match status" value="1"/>
</dbReference>
<dbReference type="Pfam" id="PF14805">
    <property type="entry name" value="THDPS_N_2"/>
    <property type="match status" value="1"/>
</dbReference>
<dbReference type="Pfam" id="PF14602">
    <property type="entry name" value="Hexapep_2"/>
    <property type="match status" value="1"/>
</dbReference>
<evidence type="ECO:0000256" key="8">
    <source>
        <dbReference type="ARBA" id="ARBA00023315"/>
    </source>
</evidence>
<evidence type="ECO:0000256" key="2">
    <source>
        <dbReference type="ARBA" id="ARBA00022490"/>
    </source>
</evidence>
<evidence type="ECO:0000256" key="6">
    <source>
        <dbReference type="ARBA" id="ARBA00022915"/>
    </source>
</evidence>
<keyword evidence="5 9" id="KW-0677">Repeat</keyword>
<dbReference type="GO" id="GO:0009089">
    <property type="term" value="P:lysine biosynthetic process via diaminopimelate"/>
    <property type="evidence" value="ECO:0007669"/>
    <property type="project" value="UniProtKB-UniRule"/>
</dbReference>
<reference evidence="11 12" key="1">
    <citation type="submission" date="2019-03" db="EMBL/GenBank/DDBJ databases">
        <title>Above-ground endophytic microbial communities from plants in different locations in the United States.</title>
        <authorList>
            <person name="Frank C."/>
        </authorList>
    </citation>
    <scope>NUCLEOTIDE SEQUENCE [LARGE SCALE GENOMIC DNA]</scope>
    <source>
        <strain evidence="11 12">LP_13_YM</strain>
    </source>
</reference>
<dbReference type="UniPathway" id="UPA00034">
    <property type="reaction ID" value="UER00019"/>
</dbReference>
<keyword evidence="4 9" id="KW-0808">Transferase</keyword>
<evidence type="ECO:0000256" key="5">
    <source>
        <dbReference type="ARBA" id="ARBA00022737"/>
    </source>
</evidence>
<dbReference type="InterPro" id="IPR023180">
    <property type="entry name" value="THP_succinylTrfase_dom1"/>
</dbReference>
<dbReference type="GO" id="GO:0008666">
    <property type="term" value="F:2,3,4,5-tetrahydropyridine-2,6-dicarboxylate N-succinyltransferase activity"/>
    <property type="evidence" value="ECO:0007669"/>
    <property type="project" value="UniProtKB-UniRule"/>
</dbReference>
<dbReference type="PANTHER" id="PTHR19136">
    <property type="entry name" value="MOLYBDENUM COFACTOR GUANYLYLTRANSFERASE"/>
    <property type="match status" value="1"/>
</dbReference>
<name>A0A4R3YI51_9GAMM</name>
<comment type="similarity">
    <text evidence="1 9">Belongs to the transferase hexapeptide repeat family.</text>
</comment>
<keyword evidence="7 9" id="KW-0457">Lysine biosynthesis</keyword>
<dbReference type="NCBIfam" id="TIGR00965">
    <property type="entry name" value="dapD"/>
    <property type="match status" value="1"/>
</dbReference>
<dbReference type="GO" id="GO:0019877">
    <property type="term" value="P:diaminopimelate biosynthetic process"/>
    <property type="evidence" value="ECO:0007669"/>
    <property type="project" value="UniProtKB-UniRule"/>
</dbReference>
<feature type="domain" description="Tetrahydrodipicolinate-N-succinyltransferase chain A" evidence="10">
    <location>
        <begin position="6"/>
        <end position="72"/>
    </location>
</feature>
<comment type="caution">
    <text evidence="11">The sequence shown here is derived from an EMBL/GenBank/DDBJ whole genome shotgun (WGS) entry which is preliminary data.</text>
</comment>
<evidence type="ECO:0000313" key="12">
    <source>
        <dbReference type="Proteomes" id="UP000295645"/>
    </source>
</evidence>
<sequence>MQMQTLESLIDDAFERRADLTQSEIESSLRPAVDQVLDLLESGERRVAEPDGKGGWTVNAWLKKAVLLYFRMNGNRVVDGGPSSAFDKVPLRFADGDATEFANIGARVVPGALVRRGAHIAKDAVLMPSYVNIGAFVGEGTMVDTWSTVGSCAQIGKGVHLSGGVGIGGVLEPLQANPTIIEDNCFIGARSEVVEGVVVEKGSVIGMGVFLGQSTRIYNRATGEISYGRVPAGSVVVAGSIPAKDGSHSLYAAVIVKQVDEKTRSKTGINELLRSGE</sequence>
<dbReference type="EC" id="2.3.1.117" evidence="9"/>
<dbReference type="AlphaFoldDB" id="A0A4R3YI51"/>
<evidence type="ECO:0000256" key="3">
    <source>
        <dbReference type="ARBA" id="ARBA00022605"/>
    </source>
</evidence>
<dbReference type="GO" id="GO:0005737">
    <property type="term" value="C:cytoplasm"/>
    <property type="evidence" value="ECO:0007669"/>
    <property type="project" value="UniProtKB-SubCell"/>
</dbReference>
<dbReference type="SUPFAM" id="SSF51161">
    <property type="entry name" value="Trimeric LpxA-like enzymes"/>
    <property type="match status" value="1"/>
</dbReference>
<comment type="catalytic activity">
    <reaction evidence="9">
        <text>(S)-2,3,4,5-tetrahydrodipicolinate + succinyl-CoA + H2O = (S)-2-succinylamino-6-oxoheptanedioate + CoA</text>
        <dbReference type="Rhea" id="RHEA:17325"/>
        <dbReference type="ChEBI" id="CHEBI:15377"/>
        <dbReference type="ChEBI" id="CHEBI:15685"/>
        <dbReference type="ChEBI" id="CHEBI:16845"/>
        <dbReference type="ChEBI" id="CHEBI:57287"/>
        <dbReference type="ChEBI" id="CHEBI:57292"/>
        <dbReference type="EC" id="2.3.1.117"/>
    </reaction>
</comment>
<accession>A0A4R3YI51</accession>
<comment type="subunit">
    <text evidence="9">Homotrimer.</text>
</comment>
<evidence type="ECO:0000256" key="4">
    <source>
        <dbReference type="ARBA" id="ARBA00022679"/>
    </source>
</evidence>
<dbReference type="InterPro" id="IPR037133">
    <property type="entry name" value="THP_succinylTrfase_N_sf"/>
</dbReference>
<keyword evidence="3 9" id="KW-0028">Amino-acid biosynthesis</keyword>
<keyword evidence="8 9" id="KW-0012">Acyltransferase</keyword>
<evidence type="ECO:0000256" key="1">
    <source>
        <dbReference type="ARBA" id="ARBA00007274"/>
    </source>
</evidence>
<proteinExistence type="inferred from homology"/>
<dbReference type="Gene3D" id="2.160.10.10">
    <property type="entry name" value="Hexapeptide repeat proteins"/>
    <property type="match status" value="1"/>
</dbReference>
<dbReference type="Gene3D" id="1.10.166.10">
    <property type="entry name" value="Tetrahydrodipicolinate-N-succinyltransferase, N-terminal domain"/>
    <property type="match status" value="1"/>
</dbReference>
<evidence type="ECO:0000259" key="10">
    <source>
        <dbReference type="Pfam" id="PF14805"/>
    </source>
</evidence>
<comment type="pathway">
    <text evidence="9">Amino-acid biosynthesis; L-lysine biosynthesis via DAP pathway; LL-2,6-diaminopimelate from (S)-tetrahydrodipicolinate (succinylase route): step 1/3.</text>
</comment>
<evidence type="ECO:0000256" key="9">
    <source>
        <dbReference type="HAMAP-Rule" id="MF_00811"/>
    </source>
</evidence>
<keyword evidence="12" id="KW-1185">Reference proteome</keyword>
<dbReference type="PANTHER" id="PTHR19136:SF52">
    <property type="entry name" value="2,3,4,5-TETRAHYDROPYRIDINE-2,6-DICARBOXYLATE N-SUCCINYLTRANSFERASE"/>
    <property type="match status" value="1"/>
</dbReference>
<protein>
    <recommendedName>
        <fullName evidence="9">2,3,4,5-tetrahydropyridine-2,6-dicarboxylate N-succinyltransferase</fullName>
        <ecNumber evidence="9">2.3.1.117</ecNumber>
    </recommendedName>
    <alternativeName>
        <fullName evidence="9">Tetrahydrodipicolinate N-succinyltransferase</fullName>
        <shortName evidence="9">THDP succinyltransferase</shortName>
        <shortName evidence="9">THP succinyltransferase</shortName>
        <shortName evidence="9">Tetrahydropicolinate succinylase</shortName>
    </alternativeName>
</protein>
<dbReference type="InterPro" id="IPR005664">
    <property type="entry name" value="DapD_Trfase_Hexpep_rpt_fam"/>
</dbReference>
<gene>
    <name evidence="9" type="primary">dapD</name>
    <name evidence="11" type="ORF">EC912_109105</name>
</gene>
<keyword evidence="6 9" id="KW-0220">Diaminopimelate biosynthesis</keyword>
<dbReference type="HAMAP" id="MF_00811">
    <property type="entry name" value="DapD"/>
    <property type="match status" value="1"/>
</dbReference>
<evidence type="ECO:0000256" key="7">
    <source>
        <dbReference type="ARBA" id="ARBA00023154"/>
    </source>
</evidence>
<feature type="binding site" evidence="9">
    <location>
        <position position="107"/>
    </location>
    <ligand>
        <name>substrate</name>
    </ligand>
</feature>
<dbReference type="Proteomes" id="UP000295645">
    <property type="component" value="Unassembled WGS sequence"/>
</dbReference>